<dbReference type="FunFam" id="1.10.630.10:FF:000036">
    <property type="entry name" value="CYtochrome P450 family"/>
    <property type="match status" value="1"/>
</dbReference>
<dbReference type="EMBL" id="DS268409">
    <property type="protein sequence ID" value="EFO95347.1"/>
    <property type="molecule type" value="Genomic_DNA"/>
</dbReference>
<feature type="binding site" description="axial binding residue" evidence="7">
    <location>
        <position position="430"/>
    </location>
    <ligand>
        <name>heme</name>
        <dbReference type="ChEBI" id="CHEBI:30413"/>
    </ligand>
    <ligandPart>
        <name>Fe</name>
        <dbReference type="ChEBI" id="CHEBI:18248"/>
    </ligandPart>
</feature>
<keyword evidence="3 7" id="KW-0479">Metal-binding</keyword>
<name>E3LHE6_CAERE</name>
<accession>E3LHE6</accession>
<evidence type="ECO:0000256" key="8">
    <source>
        <dbReference type="RuleBase" id="RU000461"/>
    </source>
</evidence>
<keyword evidence="4 8" id="KW-0560">Oxidoreductase</keyword>
<dbReference type="PANTHER" id="PTHR24300">
    <property type="entry name" value="CYTOCHROME P450 508A4-RELATED"/>
    <property type="match status" value="1"/>
</dbReference>
<organism evidence="10">
    <name type="scientific">Caenorhabditis remanei</name>
    <name type="common">Caenorhabditis vulgaris</name>
    <dbReference type="NCBI Taxonomy" id="31234"/>
    <lineage>
        <taxon>Eukaryota</taxon>
        <taxon>Metazoa</taxon>
        <taxon>Ecdysozoa</taxon>
        <taxon>Nematoda</taxon>
        <taxon>Chromadorea</taxon>
        <taxon>Rhabditida</taxon>
        <taxon>Rhabditina</taxon>
        <taxon>Rhabditomorpha</taxon>
        <taxon>Rhabditoidea</taxon>
        <taxon>Rhabditidae</taxon>
        <taxon>Peloderinae</taxon>
        <taxon>Caenorhabditis</taxon>
    </lineage>
</organism>
<dbReference type="PANTHER" id="PTHR24300:SF122">
    <property type="entry name" value="CYTOCHROME P450 FAMILY"/>
    <property type="match status" value="1"/>
</dbReference>
<dbReference type="AlphaFoldDB" id="E3LHE6"/>
<evidence type="ECO:0000313" key="9">
    <source>
        <dbReference type="EMBL" id="EFO95347.1"/>
    </source>
</evidence>
<dbReference type="HOGENOM" id="CLU_001570_22_3_1"/>
<dbReference type="InterPro" id="IPR017972">
    <property type="entry name" value="Cyt_P450_CS"/>
</dbReference>
<evidence type="ECO:0000256" key="1">
    <source>
        <dbReference type="ARBA" id="ARBA00001971"/>
    </source>
</evidence>
<dbReference type="Proteomes" id="UP000008281">
    <property type="component" value="Unassembled WGS sequence"/>
</dbReference>
<evidence type="ECO:0000256" key="5">
    <source>
        <dbReference type="ARBA" id="ARBA00023004"/>
    </source>
</evidence>
<dbReference type="eggNOG" id="KOG0156">
    <property type="taxonomic scope" value="Eukaryota"/>
</dbReference>
<dbReference type="Pfam" id="PF00067">
    <property type="entry name" value="p450"/>
    <property type="match status" value="1"/>
</dbReference>
<dbReference type="STRING" id="31234.E3LHE6"/>
<comment type="cofactor">
    <cofactor evidence="1 7">
        <name>heme</name>
        <dbReference type="ChEBI" id="CHEBI:30413"/>
    </cofactor>
</comment>
<keyword evidence="7 8" id="KW-0349">Heme</keyword>
<comment type="similarity">
    <text evidence="2 8">Belongs to the cytochrome P450 family.</text>
</comment>
<keyword evidence="10" id="KW-1185">Reference proteome</keyword>
<evidence type="ECO:0000256" key="7">
    <source>
        <dbReference type="PIRSR" id="PIRSR602401-1"/>
    </source>
</evidence>
<evidence type="ECO:0000256" key="6">
    <source>
        <dbReference type="ARBA" id="ARBA00023033"/>
    </source>
</evidence>
<dbReference type="InterPro" id="IPR050182">
    <property type="entry name" value="Cytochrome_P450_fam2"/>
</dbReference>
<sequence>MILLLILIAGFSFWFLNTWRAISKLPKGPFPLPLVGNFPQIGYYAWKNGGLVGGLNEIKMKYGKVFTLWMGPIQTVHVADYDVAYETHIKRAHTFGHRYSEGGMDYIREGRGIIASVGDLWVEHRRNSGNFRRGFGALYRFDDFKKTHWKNEAVQVQTNTFFDYLVGSIINQLLVSERFEYGDQEFEKLKKYLTQTLENLSLLDAFAPLWLLKSDLMKWRTKTTLAPFDYIFGLVKKTIQKRVEAIDKGEHVISEEGDDFVDAFLMKMKKDKEDGVNSTFNLESLSIDLYDLWLAGQETTSTTLTWACVCFLNHPEVVGKMRKELGHVTGGHRSISLTDRAHTPYLNATINEVQRIASILNFNLLRVLKENTTIDGQPISAGATFSTQLCLLHTDEANFKNPTEFQPERFLENNNLEKKLIPFGIGKRSCLGESLARAELYLILGNLIMEYDLEPVGVKPELKTPSPFAIMKRPPNYDIRFVPRNR</sequence>
<proteinExistence type="inferred from homology"/>
<dbReference type="GO" id="GO:0005737">
    <property type="term" value="C:cytoplasm"/>
    <property type="evidence" value="ECO:0007669"/>
    <property type="project" value="TreeGrafter"/>
</dbReference>
<protein>
    <recommendedName>
        <fullName evidence="11">CYtochrome P450 family</fullName>
    </recommendedName>
</protein>
<dbReference type="InterPro" id="IPR036396">
    <property type="entry name" value="Cyt_P450_sf"/>
</dbReference>
<dbReference type="InParanoid" id="E3LHE6"/>
<gene>
    <name evidence="9" type="ORF">CRE_09191</name>
</gene>
<dbReference type="GO" id="GO:0005506">
    <property type="term" value="F:iron ion binding"/>
    <property type="evidence" value="ECO:0007669"/>
    <property type="project" value="InterPro"/>
</dbReference>
<dbReference type="Gene3D" id="1.10.630.10">
    <property type="entry name" value="Cytochrome P450"/>
    <property type="match status" value="1"/>
</dbReference>
<evidence type="ECO:0008006" key="11">
    <source>
        <dbReference type="Google" id="ProtNLM"/>
    </source>
</evidence>
<evidence type="ECO:0000256" key="2">
    <source>
        <dbReference type="ARBA" id="ARBA00010617"/>
    </source>
</evidence>
<dbReference type="PRINTS" id="PR00463">
    <property type="entry name" value="EP450I"/>
</dbReference>
<dbReference type="OMA" id="KHEAVSC"/>
<dbReference type="GO" id="GO:0006805">
    <property type="term" value="P:xenobiotic metabolic process"/>
    <property type="evidence" value="ECO:0007669"/>
    <property type="project" value="TreeGrafter"/>
</dbReference>
<dbReference type="InterPro" id="IPR001128">
    <property type="entry name" value="Cyt_P450"/>
</dbReference>
<dbReference type="PROSITE" id="PS00086">
    <property type="entry name" value="CYTOCHROME_P450"/>
    <property type="match status" value="1"/>
</dbReference>
<dbReference type="InterPro" id="IPR002401">
    <property type="entry name" value="Cyt_P450_E_grp-I"/>
</dbReference>
<reference evidence="9" key="1">
    <citation type="submission" date="2007-07" db="EMBL/GenBank/DDBJ databases">
        <title>PCAP assembly of the Caenorhabditis remanei genome.</title>
        <authorList>
            <consortium name="The Caenorhabditis remanei Sequencing Consortium"/>
            <person name="Wilson R.K."/>
        </authorList>
    </citation>
    <scope>NUCLEOTIDE SEQUENCE [LARGE SCALE GENOMIC DNA]</scope>
    <source>
        <strain evidence="9">PB4641</strain>
    </source>
</reference>
<evidence type="ECO:0000256" key="3">
    <source>
        <dbReference type="ARBA" id="ARBA00022723"/>
    </source>
</evidence>
<dbReference type="SUPFAM" id="SSF48264">
    <property type="entry name" value="Cytochrome P450"/>
    <property type="match status" value="1"/>
</dbReference>
<keyword evidence="6 8" id="KW-0503">Monooxygenase</keyword>
<dbReference type="CDD" id="cd20617">
    <property type="entry name" value="CYP1_2-like"/>
    <property type="match status" value="1"/>
</dbReference>
<dbReference type="PRINTS" id="PR00385">
    <property type="entry name" value="P450"/>
</dbReference>
<evidence type="ECO:0000256" key="4">
    <source>
        <dbReference type="ARBA" id="ARBA00023002"/>
    </source>
</evidence>
<dbReference type="GO" id="GO:0020037">
    <property type="term" value="F:heme binding"/>
    <property type="evidence" value="ECO:0007669"/>
    <property type="project" value="InterPro"/>
</dbReference>
<keyword evidence="5 7" id="KW-0408">Iron</keyword>
<dbReference type="GO" id="GO:0016712">
    <property type="term" value="F:oxidoreductase activity, acting on paired donors, with incorporation or reduction of molecular oxygen, reduced flavin or flavoprotein as one donor, and incorporation of one atom of oxygen"/>
    <property type="evidence" value="ECO:0007669"/>
    <property type="project" value="TreeGrafter"/>
</dbReference>
<dbReference type="OrthoDB" id="2789670at2759"/>
<evidence type="ECO:0000313" key="10">
    <source>
        <dbReference type="Proteomes" id="UP000008281"/>
    </source>
</evidence>
<dbReference type="GO" id="GO:0006082">
    <property type="term" value="P:organic acid metabolic process"/>
    <property type="evidence" value="ECO:0007669"/>
    <property type="project" value="TreeGrafter"/>
</dbReference>